<proteinExistence type="inferred from homology"/>
<evidence type="ECO:0000256" key="5">
    <source>
        <dbReference type="ARBA" id="ARBA00022679"/>
    </source>
</evidence>
<dbReference type="GO" id="GO:0006535">
    <property type="term" value="P:cysteine biosynthetic process from serine"/>
    <property type="evidence" value="ECO:0007669"/>
    <property type="project" value="InterPro"/>
</dbReference>
<dbReference type="Proteomes" id="UP000243887">
    <property type="component" value="Unassembled WGS sequence"/>
</dbReference>
<evidence type="ECO:0000256" key="9">
    <source>
        <dbReference type="PIRSR" id="PIRSR605856-51"/>
    </source>
</evidence>
<dbReference type="SUPFAM" id="SSF53686">
    <property type="entry name" value="Tryptophan synthase beta subunit-like PLP-dependent enzymes"/>
    <property type="match status" value="1"/>
</dbReference>
<dbReference type="InterPro" id="IPR005859">
    <property type="entry name" value="CysK"/>
</dbReference>
<evidence type="ECO:0000259" key="10">
    <source>
        <dbReference type="Pfam" id="PF00291"/>
    </source>
</evidence>
<feature type="modified residue" description="N6-(pyridoxal phosphate)lysine" evidence="9">
    <location>
        <position position="41"/>
    </location>
</feature>
<gene>
    <name evidence="11" type="ORF">SAMN04487893_101336</name>
</gene>
<dbReference type="NCBIfam" id="TIGR01136">
    <property type="entry name" value="cysKM"/>
    <property type="match status" value="1"/>
</dbReference>
<evidence type="ECO:0000256" key="6">
    <source>
        <dbReference type="ARBA" id="ARBA00022898"/>
    </source>
</evidence>
<keyword evidence="6 9" id="KW-0663">Pyridoxal phosphate</keyword>
<comment type="similarity">
    <text evidence="2">Belongs to the cysteine synthase/cystathionine beta-synthase family.</text>
</comment>
<dbReference type="InterPro" id="IPR005856">
    <property type="entry name" value="Cys_synth"/>
</dbReference>
<keyword evidence="4" id="KW-0028">Amino-acid biosynthesis</keyword>
<evidence type="ECO:0000256" key="3">
    <source>
        <dbReference type="ARBA" id="ARBA00012681"/>
    </source>
</evidence>
<dbReference type="STRING" id="1150112.SAMN04487893_101336"/>
<dbReference type="InterPro" id="IPR036052">
    <property type="entry name" value="TrpB-like_PALP_sf"/>
</dbReference>
<evidence type="ECO:0000256" key="8">
    <source>
        <dbReference type="ARBA" id="ARBA00047931"/>
    </source>
</evidence>
<dbReference type="CDD" id="cd01561">
    <property type="entry name" value="CBS_like"/>
    <property type="match status" value="1"/>
</dbReference>
<feature type="domain" description="Tryptophan synthase beta chain-like PALP" evidence="10">
    <location>
        <begin position="8"/>
        <end position="288"/>
    </location>
</feature>
<dbReference type="OrthoDB" id="9808024at2"/>
<dbReference type="FunFam" id="3.40.50.1100:FF:000006">
    <property type="entry name" value="Cysteine synthase"/>
    <property type="match status" value="1"/>
</dbReference>
<protein>
    <recommendedName>
        <fullName evidence="3">cysteine synthase</fullName>
        <ecNumber evidence="3">2.5.1.47</ecNumber>
    </recommendedName>
</protein>
<dbReference type="PANTHER" id="PTHR10314">
    <property type="entry name" value="CYSTATHIONINE BETA-SYNTHASE"/>
    <property type="match status" value="1"/>
</dbReference>
<dbReference type="InterPro" id="IPR001926">
    <property type="entry name" value="TrpB-like_PALP"/>
</dbReference>
<organism evidence="11 12">
    <name type="scientific">Myroides guanonis</name>
    <dbReference type="NCBI Taxonomy" id="1150112"/>
    <lineage>
        <taxon>Bacteria</taxon>
        <taxon>Pseudomonadati</taxon>
        <taxon>Bacteroidota</taxon>
        <taxon>Flavobacteriia</taxon>
        <taxon>Flavobacteriales</taxon>
        <taxon>Flavobacteriaceae</taxon>
        <taxon>Myroides</taxon>
    </lineage>
</organism>
<dbReference type="NCBIfam" id="TIGR01139">
    <property type="entry name" value="cysK"/>
    <property type="match status" value="1"/>
</dbReference>
<dbReference type="InterPro" id="IPR050214">
    <property type="entry name" value="Cys_Synth/Cystath_Beta-Synth"/>
</dbReference>
<evidence type="ECO:0000256" key="2">
    <source>
        <dbReference type="ARBA" id="ARBA00007103"/>
    </source>
</evidence>
<sequence length="302" mass="32449">MRYNNLLETIGNTPHIRLSNLFPNCEVWIKLEKNNPGGSLKDRIALAMVEDAEFQGLLKEGGTIIEPTSGNTGIGLALVAALKGYKLIITMPESMSLERQKQMRALGATLILTPSDLGMKGAIAEANELSDSIEGSWIPQQFENPSNPEIHKRTTAKEIVEDFPEGFDYFVGGVGTGGHVSGIGEVLKEYFPEIKIIAVEPEDSAILSGGTSGPHAIQGIGAGFIPKNLNKSIVDGVEKISNEEAYEFVNKVAIKEGLFVGISTGAVLAVIDKLVSKVPQGTKIMTINYDSGDRYLSVEGLF</sequence>
<evidence type="ECO:0000313" key="11">
    <source>
        <dbReference type="EMBL" id="SFI84187.1"/>
    </source>
</evidence>
<dbReference type="EC" id="2.5.1.47" evidence="3"/>
<dbReference type="RefSeq" id="WP_090677701.1">
    <property type="nucleotide sequence ID" value="NZ_FORU01000001.1"/>
</dbReference>
<evidence type="ECO:0000256" key="1">
    <source>
        <dbReference type="ARBA" id="ARBA00001933"/>
    </source>
</evidence>
<accession>A0A1I3LHJ9</accession>
<evidence type="ECO:0000256" key="4">
    <source>
        <dbReference type="ARBA" id="ARBA00022605"/>
    </source>
</evidence>
<dbReference type="Pfam" id="PF00291">
    <property type="entry name" value="PALP"/>
    <property type="match status" value="1"/>
</dbReference>
<keyword evidence="5" id="KW-0808">Transferase</keyword>
<dbReference type="GO" id="GO:0004124">
    <property type="term" value="F:cysteine synthase activity"/>
    <property type="evidence" value="ECO:0007669"/>
    <property type="project" value="UniProtKB-EC"/>
</dbReference>
<dbReference type="Gene3D" id="3.40.50.1100">
    <property type="match status" value="2"/>
</dbReference>
<reference evidence="12" key="1">
    <citation type="submission" date="2016-10" db="EMBL/GenBank/DDBJ databases">
        <authorList>
            <person name="Varghese N."/>
            <person name="Submissions S."/>
        </authorList>
    </citation>
    <scope>NUCLEOTIDE SEQUENCE [LARGE SCALE GENOMIC DNA]</scope>
    <source>
        <strain evidence="12">DSM 26542</strain>
    </source>
</reference>
<keyword evidence="7" id="KW-0198">Cysteine biosynthesis</keyword>
<evidence type="ECO:0000313" key="12">
    <source>
        <dbReference type="Proteomes" id="UP000243887"/>
    </source>
</evidence>
<name>A0A1I3LHJ9_9FLAO</name>
<comment type="catalytic activity">
    <reaction evidence="8">
        <text>O-acetyl-L-serine + hydrogen sulfide = L-cysteine + acetate</text>
        <dbReference type="Rhea" id="RHEA:14829"/>
        <dbReference type="ChEBI" id="CHEBI:29919"/>
        <dbReference type="ChEBI" id="CHEBI:30089"/>
        <dbReference type="ChEBI" id="CHEBI:35235"/>
        <dbReference type="ChEBI" id="CHEBI:58340"/>
        <dbReference type="EC" id="2.5.1.47"/>
    </reaction>
</comment>
<evidence type="ECO:0000256" key="7">
    <source>
        <dbReference type="ARBA" id="ARBA00023192"/>
    </source>
</evidence>
<keyword evidence="12" id="KW-1185">Reference proteome</keyword>
<dbReference type="EMBL" id="FORU01000001">
    <property type="protein sequence ID" value="SFI84187.1"/>
    <property type="molecule type" value="Genomic_DNA"/>
</dbReference>
<dbReference type="AlphaFoldDB" id="A0A1I3LHJ9"/>
<comment type="cofactor">
    <cofactor evidence="1 9">
        <name>pyridoxal 5'-phosphate</name>
        <dbReference type="ChEBI" id="CHEBI:597326"/>
    </cofactor>
</comment>